<keyword evidence="1 3" id="KW-0597">Phosphoprotein</keyword>
<dbReference type="OrthoDB" id="3514174at2"/>
<dbReference type="Gene3D" id="3.40.50.2300">
    <property type="match status" value="1"/>
</dbReference>
<dbReference type="HOGENOM" id="CLU_782552_0_0_11"/>
<dbReference type="EMBL" id="CP001819">
    <property type="protein sequence ID" value="ACZ22179.1"/>
    <property type="molecule type" value="Genomic_DNA"/>
</dbReference>
<dbReference type="SUPFAM" id="SSF102588">
    <property type="entry name" value="LmbE-like"/>
    <property type="match status" value="1"/>
</dbReference>
<dbReference type="Proteomes" id="UP000000322">
    <property type="component" value="Chromosome"/>
</dbReference>
<dbReference type="Pfam" id="PF02585">
    <property type="entry name" value="PIG-L"/>
    <property type="match status" value="1"/>
</dbReference>
<dbReference type="PROSITE" id="PS50110">
    <property type="entry name" value="RESPONSE_REGULATORY"/>
    <property type="match status" value="1"/>
</dbReference>
<protein>
    <submittedName>
        <fullName evidence="5">Response regulator with CheY-like receiver, AAA-type ATPase, and DNA-binding domains</fullName>
    </submittedName>
</protein>
<keyword evidence="6" id="KW-1185">Reference proteome</keyword>
<name>D1BIK2_SANKS</name>
<dbReference type="eggNOG" id="COG2204">
    <property type="taxonomic scope" value="Bacteria"/>
</dbReference>
<dbReference type="InterPro" id="IPR024078">
    <property type="entry name" value="LmbE-like_dom_sf"/>
</dbReference>
<feature type="modified residue" description="4-aspartylphosphate" evidence="3">
    <location>
        <position position="59"/>
    </location>
</feature>
<organism evidence="5 6">
    <name type="scientific">Sanguibacter keddieii (strain ATCC 51767 / DSM 10542 / NCFB 3025 / ST-74)</name>
    <dbReference type="NCBI Taxonomy" id="446469"/>
    <lineage>
        <taxon>Bacteria</taxon>
        <taxon>Bacillati</taxon>
        <taxon>Actinomycetota</taxon>
        <taxon>Actinomycetes</taxon>
        <taxon>Micrococcales</taxon>
        <taxon>Sanguibacteraceae</taxon>
        <taxon>Sanguibacter</taxon>
    </lineage>
</organism>
<dbReference type="Gene3D" id="3.40.50.10320">
    <property type="entry name" value="LmbE-like"/>
    <property type="match status" value="1"/>
</dbReference>
<evidence type="ECO:0000313" key="6">
    <source>
        <dbReference type="Proteomes" id="UP000000322"/>
    </source>
</evidence>
<dbReference type="GO" id="GO:0003677">
    <property type="term" value="F:DNA binding"/>
    <property type="evidence" value="ECO:0007669"/>
    <property type="project" value="UniProtKB-KW"/>
</dbReference>
<evidence type="ECO:0000313" key="5">
    <source>
        <dbReference type="EMBL" id="ACZ22179.1"/>
    </source>
</evidence>
<dbReference type="GO" id="GO:0000160">
    <property type="term" value="P:phosphorelay signal transduction system"/>
    <property type="evidence" value="ECO:0007669"/>
    <property type="project" value="InterPro"/>
</dbReference>
<accession>D1BIK2</accession>
<dbReference type="Pfam" id="PF00072">
    <property type="entry name" value="Response_reg"/>
    <property type="match status" value="1"/>
</dbReference>
<dbReference type="RefSeq" id="WP_012867248.1">
    <property type="nucleotide sequence ID" value="NC_013521.1"/>
</dbReference>
<dbReference type="InterPro" id="IPR050595">
    <property type="entry name" value="Bact_response_regulator"/>
</dbReference>
<dbReference type="PANTHER" id="PTHR44591:SF25">
    <property type="entry name" value="CHEMOTAXIS TWO-COMPONENT RESPONSE REGULATOR"/>
    <property type="match status" value="1"/>
</dbReference>
<sequence length="358" mass="38349">MPGTTGAYRVCVIEDDPDVLLFLTTVLEKRAGATVLAISDPRDLPGAIEGFEPDLVLTDIELPGVSGLELLARFRAQSPEIPVVVMTAHASVDYAVTALRSDADEFLTKPISAATLVEVVTRLVEAARAKKAAQRPTVVLAIGAHPDDVEIGVGGILSAHRAAGDTVVVLTMSRGSRGGEASDRQDESLLAAERLGARLFLEDLEDTRISAADPTVGIIERVVAEVRPDIVYTHSINDRHQDHRAVHSAAVVATRSVRTVCCFQSPSATIDFRPTRFVPIDDFTDAKLRLLSSYGSQVDIRGYLEPGFVIATARYWSRFGGGDYCEPLEVVHDTADISPGSRAGASRLADSHAGRIDT</sequence>
<dbReference type="GO" id="GO:0016137">
    <property type="term" value="P:glycoside metabolic process"/>
    <property type="evidence" value="ECO:0007669"/>
    <property type="project" value="UniProtKB-ARBA"/>
</dbReference>
<dbReference type="KEGG" id="ske:Sked_22640"/>
<dbReference type="SMART" id="SM00448">
    <property type="entry name" value="REC"/>
    <property type="match status" value="1"/>
</dbReference>
<dbReference type="STRING" id="446469.Sked_22640"/>
<dbReference type="eggNOG" id="COG2120">
    <property type="taxonomic scope" value="Bacteria"/>
</dbReference>
<gene>
    <name evidence="5" type="ordered locus">Sked_22640</name>
</gene>
<dbReference type="AlphaFoldDB" id="D1BIK2"/>
<feature type="domain" description="Response regulatory" evidence="4">
    <location>
        <begin position="9"/>
        <end position="124"/>
    </location>
</feature>
<keyword evidence="2" id="KW-0862">Zinc</keyword>
<evidence type="ECO:0000256" key="3">
    <source>
        <dbReference type="PROSITE-ProRule" id="PRU00169"/>
    </source>
</evidence>
<reference evidence="5 6" key="1">
    <citation type="journal article" date="2009" name="Stand. Genomic Sci.">
        <title>Complete genome sequence of Sanguibacter keddieii type strain (ST-74).</title>
        <authorList>
            <person name="Ivanova N."/>
            <person name="Sikorski J."/>
            <person name="Sims D."/>
            <person name="Brettin T."/>
            <person name="Detter J.C."/>
            <person name="Han C."/>
            <person name="Lapidus A."/>
            <person name="Copeland A."/>
            <person name="Glavina Del Rio T."/>
            <person name="Nolan M."/>
            <person name="Chen F."/>
            <person name="Lucas S."/>
            <person name="Tice H."/>
            <person name="Cheng J.F."/>
            <person name="Bruce D."/>
            <person name="Goodwin L."/>
            <person name="Pitluck S."/>
            <person name="Pati A."/>
            <person name="Mavromatis K."/>
            <person name="Chen A."/>
            <person name="Palaniappan K."/>
            <person name="D'haeseleer P."/>
            <person name="Chain P."/>
            <person name="Bristow J."/>
            <person name="Eisen J.A."/>
            <person name="Markowitz V."/>
            <person name="Hugenholtz P."/>
            <person name="Goker M."/>
            <person name="Pukall R."/>
            <person name="Klenk H.P."/>
            <person name="Kyrpides N.C."/>
        </authorList>
    </citation>
    <scope>NUCLEOTIDE SEQUENCE [LARGE SCALE GENOMIC DNA]</scope>
    <source>
        <strain evidence="6">ATCC 51767 / DSM 10542 / NCFB 3025 / ST-74</strain>
    </source>
</reference>
<dbReference type="SUPFAM" id="SSF52172">
    <property type="entry name" value="CheY-like"/>
    <property type="match status" value="1"/>
</dbReference>
<dbReference type="PANTHER" id="PTHR44591">
    <property type="entry name" value="STRESS RESPONSE REGULATOR PROTEIN 1"/>
    <property type="match status" value="1"/>
</dbReference>
<evidence type="ECO:0000259" key="4">
    <source>
        <dbReference type="PROSITE" id="PS50110"/>
    </source>
</evidence>
<evidence type="ECO:0000256" key="1">
    <source>
        <dbReference type="ARBA" id="ARBA00022553"/>
    </source>
</evidence>
<proteinExistence type="predicted"/>
<dbReference type="InterPro" id="IPR003737">
    <property type="entry name" value="GlcNAc_PI_deacetylase-related"/>
</dbReference>
<dbReference type="InterPro" id="IPR011006">
    <property type="entry name" value="CheY-like_superfamily"/>
</dbReference>
<evidence type="ECO:0000256" key="2">
    <source>
        <dbReference type="ARBA" id="ARBA00022833"/>
    </source>
</evidence>
<dbReference type="InterPro" id="IPR001789">
    <property type="entry name" value="Sig_transdc_resp-reg_receiver"/>
</dbReference>